<dbReference type="EMBL" id="JRKI01000061">
    <property type="protein sequence ID" value="KIZ14492.1"/>
    <property type="molecule type" value="Genomic_DNA"/>
</dbReference>
<dbReference type="Proteomes" id="UP000032458">
    <property type="component" value="Unassembled WGS sequence"/>
</dbReference>
<sequence>MVSDKVEGIKVSRIRFSPLTLDQARSLTAKLGGQVSSWGKHLGAKEVGRDLDTALRAAKIIANPSLIVVSSVNGLMTNELLPPSLTLIHAERLVRILEEVSQ</sequence>
<dbReference type="AlphaFoldDB" id="A0A0D7CGD7"/>
<proteinExistence type="predicted"/>
<keyword evidence="2" id="KW-1185">Reference proteome</keyword>
<evidence type="ECO:0000313" key="1">
    <source>
        <dbReference type="EMBL" id="KIZ14492.1"/>
    </source>
</evidence>
<evidence type="ECO:0000313" key="2">
    <source>
        <dbReference type="Proteomes" id="UP000032458"/>
    </source>
</evidence>
<organism evidence="1 2">
    <name type="scientific">Streptomyces natalensis ATCC 27448</name>
    <dbReference type="NCBI Taxonomy" id="1240678"/>
    <lineage>
        <taxon>Bacteria</taxon>
        <taxon>Bacillati</taxon>
        <taxon>Actinomycetota</taxon>
        <taxon>Actinomycetes</taxon>
        <taxon>Kitasatosporales</taxon>
        <taxon>Streptomycetaceae</taxon>
        <taxon>Streptomyces</taxon>
    </lineage>
</organism>
<reference evidence="1 2" key="1">
    <citation type="submission" date="2014-09" db="EMBL/GenBank/DDBJ databases">
        <title>Draft genome sequence of Streptomyces natalensis ATCC 27448, producer of the antifungal pimaricin.</title>
        <authorList>
            <person name="Mendes M.V."/>
            <person name="Beites T."/>
            <person name="Pires S."/>
            <person name="Santos C.L."/>
            <person name="Moradas-Ferreira P."/>
        </authorList>
    </citation>
    <scope>NUCLEOTIDE SEQUENCE [LARGE SCALE GENOMIC DNA]</scope>
    <source>
        <strain evidence="1 2">ATCC 27448</strain>
    </source>
</reference>
<comment type="caution">
    <text evidence="1">The sequence shown here is derived from an EMBL/GenBank/DDBJ whole genome shotgun (WGS) entry which is preliminary data.</text>
</comment>
<dbReference type="PATRIC" id="fig|1240678.4.peg.7686"/>
<protein>
    <submittedName>
        <fullName evidence="1">Uncharacterized protein</fullName>
    </submittedName>
</protein>
<name>A0A0D7CGD7_9ACTN</name>
<accession>A0A0D7CGD7</accession>
<gene>
    <name evidence="1" type="ORF">SNA_36075</name>
</gene>